<evidence type="ECO:0000313" key="9">
    <source>
        <dbReference type="Proteomes" id="UP000005753"/>
    </source>
</evidence>
<dbReference type="Pfam" id="PF00122">
    <property type="entry name" value="E1-E2_ATPase"/>
    <property type="match status" value="1"/>
</dbReference>
<evidence type="ECO:0000256" key="5">
    <source>
        <dbReference type="ARBA" id="ARBA00023136"/>
    </source>
</evidence>
<dbReference type="InterPro" id="IPR023298">
    <property type="entry name" value="ATPase_P-typ_TM_dom_sf"/>
</dbReference>
<sequence length="822" mass="90037">MKRKKKNVTSVQKTPERIPMKQRYQADADFGLTAEQVKEYRAHGWDNRSVAPPSKSVSDIVKSNVLTYFNLIFLLLSVILFLVGAYRDMSFLPIIIANSLIGIVQELSAKKTLDNLTVLNAPKATVVRNGKTKTIAAERLVLDDIVIFSAGAQIPADAKVIKGSVKVNESLLTGESDEIVKNPGDSLMSGSFIVSGSCHARLEKIGEDSYVNKLTMEAKAARVGEQSEMIRSIDKIVLIAGISIVPIGLILFYQGYWIQQNSMKESVTSMVAAVIGMIPEGLYLLSSVTLAVSAARLAMKKVLVHDMKCIETLARVDVLCVDKTGTITENKMLVQDVITLEPYENDKSIPPIEELLSNFAEAQEADNITMEAMKERFTTPGADPVVDVTGFSSAYKYSSATFNSGSYVLGAPEFILRGDYDTYREQIEAQGKLGYRVLVFGKYPAKPDGGKLVGTVTPYALVIVANKIRNDAKKTFQYFHRQGVEVKVISGDNPVTVSEVAKQAGIANADLYVDASTLKTEEDIDEAMKKYVVFGRVTPNQKRAFVQALKKQKHTVAMTGDGVNDVLALKDADCSVAMAAGSDAAAQAAQIVLLDNDFAHMPQIVGEGRQVVNNLERSGSLFLVKNIFSLLLSLFSIFVAMSYPLRPSQISLISAFTIGLPGFLNSQIPNRDRITGNFLHNIIRRAIPAALTDFIVIASLVIFGEVFAVSSKDISTASAILMAIVGFMILYHIMKPMNKIKWGIWGICLAGMLFCLAFMHSFFGITGMSMRCIMLFVVFSITTEPILRYLIKLQHLAGRGMHRLADALKGTRKALLDSYDEV</sequence>
<dbReference type="SFLD" id="SFLDF00027">
    <property type="entry name" value="p-type_atpase"/>
    <property type="match status" value="1"/>
</dbReference>
<proteinExistence type="predicted"/>
<feature type="transmembrane region" description="Helical" evidence="6">
    <location>
        <begin position="622"/>
        <end position="643"/>
    </location>
</feature>
<feature type="transmembrane region" description="Helical" evidence="6">
    <location>
        <begin position="686"/>
        <end position="708"/>
    </location>
</feature>
<keyword evidence="4 6" id="KW-1133">Transmembrane helix</keyword>
<dbReference type="SFLD" id="SFLDS00003">
    <property type="entry name" value="Haloacid_Dehalogenase"/>
    <property type="match status" value="1"/>
</dbReference>
<dbReference type="eggNOG" id="COG0474">
    <property type="taxonomic scope" value="Bacteria"/>
</dbReference>
<evidence type="ECO:0000256" key="6">
    <source>
        <dbReference type="SAM" id="Phobius"/>
    </source>
</evidence>
<dbReference type="Gene3D" id="3.40.50.1000">
    <property type="entry name" value="HAD superfamily/HAD-like"/>
    <property type="match status" value="1"/>
</dbReference>
<dbReference type="InterPro" id="IPR001757">
    <property type="entry name" value="P_typ_ATPase"/>
</dbReference>
<dbReference type="Gene3D" id="1.20.1110.10">
    <property type="entry name" value="Calcium-transporting ATPase, transmembrane domain"/>
    <property type="match status" value="1"/>
</dbReference>
<feature type="transmembrane region" description="Helical" evidence="6">
    <location>
        <begin position="649"/>
        <end position="665"/>
    </location>
</feature>
<feature type="transmembrane region" description="Helical" evidence="6">
    <location>
        <begin position="270"/>
        <end position="298"/>
    </location>
</feature>
<organism evidence="8 9">
    <name type="scientific">Eubacterium cellulosolvens (strain ATCC 43171 / JCM 9499 / 6)</name>
    <name type="common">Cillobacterium cellulosolvens</name>
    <dbReference type="NCBI Taxonomy" id="633697"/>
    <lineage>
        <taxon>Bacteria</taxon>
        <taxon>Bacillati</taxon>
        <taxon>Bacillota</taxon>
        <taxon>Clostridia</taxon>
        <taxon>Eubacteriales</taxon>
        <taxon>Eubacteriaceae</taxon>
        <taxon>Eubacterium</taxon>
    </lineage>
</organism>
<dbReference type="STRING" id="633697.EubceDRAFT1_0262"/>
<dbReference type="InterPro" id="IPR008250">
    <property type="entry name" value="ATPase_P-typ_transduc_dom_A_sf"/>
</dbReference>
<dbReference type="InterPro" id="IPR018303">
    <property type="entry name" value="ATPase_P-typ_P_site"/>
</dbReference>
<protein>
    <submittedName>
        <fullName evidence="8">P-type ATPase, translocating</fullName>
    </submittedName>
</protein>
<accession>I5AQP9</accession>
<feature type="transmembrane region" description="Helical" evidence="6">
    <location>
        <begin position="742"/>
        <end position="762"/>
    </location>
</feature>
<dbReference type="SUPFAM" id="SSF81660">
    <property type="entry name" value="Metal cation-transporting ATPase, ATP-binding domain N"/>
    <property type="match status" value="1"/>
</dbReference>
<dbReference type="Proteomes" id="UP000005753">
    <property type="component" value="Chromosome"/>
</dbReference>
<evidence type="ECO:0000256" key="4">
    <source>
        <dbReference type="ARBA" id="ARBA00022989"/>
    </source>
</evidence>
<dbReference type="InterPro" id="IPR059000">
    <property type="entry name" value="ATPase_P-type_domA"/>
</dbReference>
<dbReference type="InterPro" id="IPR023299">
    <property type="entry name" value="ATPase_P-typ_cyto_dom_N"/>
</dbReference>
<dbReference type="SUPFAM" id="SSF81653">
    <property type="entry name" value="Calcium ATPase, transduction domain A"/>
    <property type="match status" value="1"/>
</dbReference>
<dbReference type="OrthoDB" id="9760364at2"/>
<dbReference type="Gene3D" id="3.40.1110.10">
    <property type="entry name" value="Calcium-transporting ATPase, cytoplasmic domain N"/>
    <property type="match status" value="1"/>
</dbReference>
<feature type="transmembrane region" description="Helical" evidence="6">
    <location>
        <begin position="768"/>
        <end position="791"/>
    </location>
</feature>
<reference evidence="8 9" key="1">
    <citation type="submission" date="2010-08" db="EMBL/GenBank/DDBJ databases">
        <authorList>
            <consortium name="US DOE Joint Genome Institute (JGI-PGF)"/>
            <person name="Lucas S."/>
            <person name="Copeland A."/>
            <person name="Lapidus A."/>
            <person name="Cheng J.-F."/>
            <person name="Bruce D."/>
            <person name="Goodwin L."/>
            <person name="Pitluck S."/>
            <person name="Land M.L."/>
            <person name="Hauser L."/>
            <person name="Chang Y.-J."/>
            <person name="Anderson I.J."/>
            <person name="Johnson E."/>
            <person name="Mulhopadhyay B."/>
            <person name="Kyrpides N."/>
            <person name="Woyke T.J."/>
        </authorList>
    </citation>
    <scope>NUCLEOTIDE SEQUENCE [LARGE SCALE GENOMIC DNA]</scope>
    <source>
        <strain evidence="8 9">6</strain>
    </source>
</reference>
<dbReference type="GO" id="GO:0016887">
    <property type="term" value="F:ATP hydrolysis activity"/>
    <property type="evidence" value="ECO:0007669"/>
    <property type="project" value="InterPro"/>
</dbReference>
<dbReference type="GO" id="GO:0005524">
    <property type="term" value="F:ATP binding"/>
    <property type="evidence" value="ECO:0007669"/>
    <property type="project" value="InterPro"/>
</dbReference>
<keyword evidence="9" id="KW-1185">Reference proteome</keyword>
<dbReference type="InterPro" id="IPR023214">
    <property type="entry name" value="HAD_sf"/>
</dbReference>
<evidence type="ECO:0000259" key="7">
    <source>
        <dbReference type="Pfam" id="PF00122"/>
    </source>
</evidence>
<feature type="transmembrane region" description="Helical" evidence="6">
    <location>
        <begin position="236"/>
        <end position="258"/>
    </location>
</feature>
<dbReference type="AlphaFoldDB" id="I5AQP9"/>
<feature type="transmembrane region" description="Helical" evidence="6">
    <location>
        <begin position="714"/>
        <end position="733"/>
    </location>
</feature>
<dbReference type="Gene3D" id="2.70.150.10">
    <property type="entry name" value="Calcium-transporting ATPase, cytoplasmic transduction domain A"/>
    <property type="match status" value="1"/>
</dbReference>
<feature type="transmembrane region" description="Helical" evidence="6">
    <location>
        <begin position="91"/>
        <end position="109"/>
    </location>
</feature>
<dbReference type="HOGENOM" id="CLU_002360_5_1_9"/>
<dbReference type="EMBL" id="CM001487">
    <property type="protein sequence ID" value="EIM56122.1"/>
    <property type="molecule type" value="Genomic_DNA"/>
</dbReference>
<dbReference type="Pfam" id="PF00702">
    <property type="entry name" value="Hydrolase"/>
    <property type="match status" value="1"/>
</dbReference>
<dbReference type="SUPFAM" id="SSF81665">
    <property type="entry name" value="Calcium ATPase, transmembrane domain M"/>
    <property type="match status" value="1"/>
</dbReference>
<evidence type="ECO:0000256" key="3">
    <source>
        <dbReference type="ARBA" id="ARBA00022967"/>
    </source>
</evidence>
<feature type="domain" description="P-type ATPase A" evidence="7">
    <location>
        <begin position="119"/>
        <end position="215"/>
    </location>
</feature>
<reference evidence="8 9" key="2">
    <citation type="submission" date="2012-02" db="EMBL/GenBank/DDBJ databases">
        <title>Improved High-Quality Draft sequence of Eubacterium cellulosolvens 6.</title>
        <authorList>
            <consortium name="US DOE Joint Genome Institute"/>
            <person name="Lucas S."/>
            <person name="Han J."/>
            <person name="Lapidus A."/>
            <person name="Cheng J.-F."/>
            <person name="Goodwin L."/>
            <person name="Pitluck S."/>
            <person name="Peters L."/>
            <person name="Mikhailova N."/>
            <person name="Gu W."/>
            <person name="Detter J.C."/>
            <person name="Han C."/>
            <person name="Tapia R."/>
            <person name="Land M."/>
            <person name="Hauser L."/>
            <person name="Kyrpides N."/>
            <person name="Ivanova N."/>
            <person name="Pagani I."/>
            <person name="Johnson E."/>
            <person name="Mukhopadhyay B."/>
            <person name="Anderson I."/>
            <person name="Woyke T."/>
        </authorList>
    </citation>
    <scope>NUCLEOTIDE SEQUENCE [LARGE SCALE GENOMIC DNA]</scope>
    <source>
        <strain evidence="8 9">6</strain>
    </source>
</reference>
<dbReference type="CDD" id="cd02609">
    <property type="entry name" value="P-type_ATPase"/>
    <property type="match status" value="1"/>
</dbReference>
<evidence type="ECO:0000256" key="2">
    <source>
        <dbReference type="ARBA" id="ARBA00022692"/>
    </source>
</evidence>
<dbReference type="PRINTS" id="PR00119">
    <property type="entry name" value="CATATPASE"/>
</dbReference>
<name>I5AQP9_EUBC6</name>
<dbReference type="InterPro" id="IPR044492">
    <property type="entry name" value="P_typ_ATPase_HD_dom"/>
</dbReference>
<evidence type="ECO:0000313" key="8">
    <source>
        <dbReference type="EMBL" id="EIM56122.1"/>
    </source>
</evidence>
<keyword evidence="5 6" id="KW-0472">Membrane</keyword>
<dbReference type="PANTHER" id="PTHR42861">
    <property type="entry name" value="CALCIUM-TRANSPORTING ATPASE"/>
    <property type="match status" value="1"/>
</dbReference>
<dbReference type="SFLD" id="SFLDG00002">
    <property type="entry name" value="C1.7:_P-type_atpase_like"/>
    <property type="match status" value="1"/>
</dbReference>
<keyword evidence="2 6" id="KW-0812">Transmembrane</keyword>
<dbReference type="SUPFAM" id="SSF56784">
    <property type="entry name" value="HAD-like"/>
    <property type="match status" value="1"/>
</dbReference>
<dbReference type="NCBIfam" id="TIGR01494">
    <property type="entry name" value="ATPase_P-type"/>
    <property type="match status" value="2"/>
</dbReference>
<feature type="transmembrane region" description="Helical" evidence="6">
    <location>
        <begin position="65"/>
        <end position="85"/>
    </location>
</feature>
<comment type="subcellular location">
    <subcellularLocation>
        <location evidence="1">Membrane</location>
        <topology evidence="1">Multi-pass membrane protein</topology>
    </subcellularLocation>
</comment>
<evidence type="ECO:0000256" key="1">
    <source>
        <dbReference type="ARBA" id="ARBA00004141"/>
    </source>
</evidence>
<dbReference type="GO" id="GO:0016020">
    <property type="term" value="C:membrane"/>
    <property type="evidence" value="ECO:0007669"/>
    <property type="project" value="UniProtKB-SubCell"/>
</dbReference>
<keyword evidence="3" id="KW-1278">Translocase</keyword>
<dbReference type="InterPro" id="IPR036412">
    <property type="entry name" value="HAD-like_sf"/>
</dbReference>
<dbReference type="PROSITE" id="PS00154">
    <property type="entry name" value="ATPASE_E1_E2"/>
    <property type="match status" value="1"/>
</dbReference>
<gene>
    <name evidence="8" type="ORF">EubceDRAFT1_0262</name>
</gene>